<evidence type="ECO:0000256" key="3">
    <source>
        <dbReference type="SAM" id="SignalP"/>
    </source>
</evidence>
<dbReference type="OrthoDB" id="6674808at2759"/>
<reference evidence="5" key="1">
    <citation type="submission" date="2022-07" db="EMBL/GenBank/DDBJ databases">
        <authorList>
            <person name="Trinca V."/>
            <person name="Uliana J.V.C."/>
            <person name="Torres T.T."/>
            <person name="Ward R.J."/>
            <person name="Monesi N."/>
        </authorList>
    </citation>
    <scope>NUCLEOTIDE SEQUENCE</scope>
    <source>
        <strain evidence="5">HSMRA1968</strain>
        <tissue evidence="5">Whole embryos</tissue>
    </source>
</reference>
<keyword evidence="6" id="KW-1185">Reference proteome</keyword>
<dbReference type="SMART" id="SM01318">
    <property type="entry name" value="SVWC"/>
    <property type="match status" value="1"/>
</dbReference>
<dbReference type="Pfam" id="PF15430">
    <property type="entry name" value="SVWC"/>
    <property type="match status" value="1"/>
</dbReference>
<dbReference type="GO" id="GO:0005576">
    <property type="term" value="C:extracellular region"/>
    <property type="evidence" value="ECO:0007669"/>
    <property type="project" value="UniProtKB-SubCell"/>
</dbReference>
<comment type="subcellular location">
    <subcellularLocation>
        <location evidence="1">Secreted</location>
    </subcellularLocation>
</comment>
<evidence type="ECO:0000313" key="6">
    <source>
        <dbReference type="Proteomes" id="UP001151699"/>
    </source>
</evidence>
<organism evidence="5 6">
    <name type="scientific">Pseudolycoriella hygida</name>
    <dbReference type="NCBI Taxonomy" id="35572"/>
    <lineage>
        <taxon>Eukaryota</taxon>
        <taxon>Metazoa</taxon>
        <taxon>Ecdysozoa</taxon>
        <taxon>Arthropoda</taxon>
        <taxon>Hexapoda</taxon>
        <taxon>Insecta</taxon>
        <taxon>Pterygota</taxon>
        <taxon>Neoptera</taxon>
        <taxon>Endopterygota</taxon>
        <taxon>Diptera</taxon>
        <taxon>Nematocera</taxon>
        <taxon>Sciaroidea</taxon>
        <taxon>Sciaridae</taxon>
        <taxon>Pseudolycoriella</taxon>
    </lineage>
</organism>
<sequence length="104" mass="11190">MFTKITTVILLFSFASVAFCATAIGPPSVHPDHPGKCYDFKTKKAHSPGEVFTVNKCTRVTCNNDLSFAYATCGSIAASPPCRVVDGNLKLPYPKCCPTVKCNK</sequence>
<gene>
    <name evidence="5" type="ORF">Bhyg_00977</name>
</gene>
<evidence type="ECO:0000259" key="4">
    <source>
        <dbReference type="SMART" id="SM01318"/>
    </source>
</evidence>
<protein>
    <recommendedName>
        <fullName evidence="4">Single domain-containing protein</fullName>
    </recommendedName>
</protein>
<keyword evidence="2" id="KW-0964">Secreted</keyword>
<dbReference type="AlphaFoldDB" id="A0A9Q0N8J5"/>
<dbReference type="PANTHER" id="PTHR39957:SF1">
    <property type="entry name" value="AT09846P1-RELATED"/>
    <property type="match status" value="1"/>
</dbReference>
<accession>A0A9Q0N8J5</accession>
<dbReference type="PANTHER" id="PTHR39957">
    <property type="entry name" value="AT09846P1-RELATED"/>
    <property type="match status" value="1"/>
</dbReference>
<feature type="domain" description="Single" evidence="4">
    <location>
        <begin position="37"/>
        <end position="102"/>
    </location>
</feature>
<keyword evidence="3" id="KW-0732">Signal</keyword>
<comment type="caution">
    <text evidence="5">The sequence shown here is derived from an EMBL/GenBank/DDBJ whole genome shotgun (WGS) entry which is preliminary data.</text>
</comment>
<dbReference type="InterPro" id="IPR053308">
    <property type="entry name" value="Vago-like"/>
</dbReference>
<dbReference type="InterPro" id="IPR029277">
    <property type="entry name" value="SVWC_dom"/>
</dbReference>
<name>A0A9Q0N8J5_9DIPT</name>
<evidence type="ECO:0000313" key="5">
    <source>
        <dbReference type="EMBL" id="KAJ6645768.1"/>
    </source>
</evidence>
<feature type="chain" id="PRO_5040389958" description="Single domain-containing protein" evidence="3">
    <location>
        <begin position="21"/>
        <end position="104"/>
    </location>
</feature>
<dbReference type="Proteomes" id="UP001151699">
    <property type="component" value="Chromosome A"/>
</dbReference>
<proteinExistence type="predicted"/>
<evidence type="ECO:0000256" key="2">
    <source>
        <dbReference type="ARBA" id="ARBA00022525"/>
    </source>
</evidence>
<dbReference type="EMBL" id="WJQU01000001">
    <property type="protein sequence ID" value="KAJ6645768.1"/>
    <property type="molecule type" value="Genomic_DNA"/>
</dbReference>
<evidence type="ECO:0000256" key="1">
    <source>
        <dbReference type="ARBA" id="ARBA00004613"/>
    </source>
</evidence>
<feature type="signal peptide" evidence="3">
    <location>
        <begin position="1"/>
        <end position="20"/>
    </location>
</feature>